<comment type="cofactor">
    <cofactor evidence="6">
        <name>Fe(2+)</name>
        <dbReference type="ChEBI" id="CHEBI:29033"/>
    </cofactor>
    <text evidence="6">Binds 1 Fe(2+) ion per subunit.</text>
</comment>
<dbReference type="PRINTS" id="PR00789">
    <property type="entry name" value="OSIALOPTASE"/>
</dbReference>
<evidence type="ECO:0000313" key="9">
    <source>
        <dbReference type="Proteomes" id="UP000177707"/>
    </source>
</evidence>
<dbReference type="AlphaFoldDB" id="A0A1G2TWM6"/>
<dbReference type="Proteomes" id="UP000177707">
    <property type="component" value="Unassembled WGS sequence"/>
</dbReference>
<dbReference type="EC" id="2.3.1.234" evidence="6"/>
<dbReference type="GO" id="GO:0061711">
    <property type="term" value="F:tRNA N(6)-L-threonylcarbamoyladenine synthase activity"/>
    <property type="evidence" value="ECO:0007669"/>
    <property type="project" value="UniProtKB-EC"/>
</dbReference>
<proteinExistence type="inferred from homology"/>
<evidence type="ECO:0000256" key="1">
    <source>
        <dbReference type="ARBA" id="ARBA00022679"/>
    </source>
</evidence>
<comment type="caution">
    <text evidence="6">Lacks conserved residue(s) required for the propagation of feature annotation.</text>
</comment>
<evidence type="ECO:0000256" key="5">
    <source>
        <dbReference type="ARBA" id="ARBA00048117"/>
    </source>
</evidence>
<keyword evidence="4 6" id="KW-0012">Acyltransferase</keyword>
<keyword evidence="1 6" id="KW-0808">Transferase</keyword>
<dbReference type="GO" id="GO:0005737">
    <property type="term" value="C:cytoplasm"/>
    <property type="evidence" value="ECO:0007669"/>
    <property type="project" value="UniProtKB-SubCell"/>
</dbReference>
<comment type="catalytic activity">
    <reaction evidence="5 6">
        <text>L-threonylcarbamoyladenylate + adenosine(37) in tRNA = N(6)-L-threonylcarbamoyladenosine(37) in tRNA + AMP + H(+)</text>
        <dbReference type="Rhea" id="RHEA:37059"/>
        <dbReference type="Rhea" id="RHEA-COMP:10162"/>
        <dbReference type="Rhea" id="RHEA-COMP:10163"/>
        <dbReference type="ChEBI" id="CHEBI:15378"/>
        <dbReference type="ChEBI" id="CHEBI:73682"/>
        <dbReference type="ChEBI" id="CHEBI:74411"/>
        <dbReference type="ChEBI" id="CHEBI:74418"/>
        <dbReference type="ChEBI" id="CHEBI:456215"/>
        <dbReference type="EC" id="2.3.1.234"/>
    </reaction>
</comment>
<gene>
    <name evidence="6" type="primary">tsaD</name>
    <name evidence="8" type="ORF">A3A96_04150</name>
</gene>
<evidence type="ECO:0000256" key="4">
    <source>
        <dbReference type="ARBA" id="ARBA00023315"/>
    </source>
</evidence>
<feature type="domain" description="Gcp-like" evidence="7">
    <location>
        <begin position="30"/>
        <end position="357"/>
    </location>
</feature>
<dbReference type="InterPro" id="IPR022450">
    <property type="entry name" value="TsaD"/>
</dbReference>
<organism evidence="8 9">
    <name type="scientific">Candidatus Zambryskibacteria bacterium RIFCSPLOWO2_01_FULL_39_39</name>
    <dbReference type="NCBI Taxonomy" id="1802758"/>
    <lineage>
        <taxon>Bacteria</taxon>
        <taxon>Candidatus Zambryskiibacteriota</taxon>
    </lineage>
</organism>
<feature type="binding site" evidence="6">
    <location>
        <position position="322"/>
    </location>
    <ligand>
        <name>substrate</name>
    </ligand>
</feature>
<name>A0A1G2TWM6_9BACT</name>
<comment type="caution">
    <text evidence="8">The sequence shown here is derived from an EMBL/GenBank/DDBJ whole genome shotgun (WGS) entry which is preliminary data.</text>
</comment>
<sequence length="382" mass="42002">MKILGIETSCDETAISIVEAEGVLENLDFKILGSAINSQVKLHAEYGGVVPNLAKREHLKNLPLVLRQAFKEANFSLDTDYPKIDTIAVTVGPGLEPALWTGIAFAEELGKKWNIPVIGTNHMEGHITSVLFKADENLKSEILNPKIKFPAIALLISGGHTELVFMKSWAEKEKIGETLDDAVGEAFDKVARMLGLPYPGGPEISRLAEEARIQNLESKIKFPRPMIHSKDFNFSFSGLKTAVLYYLRSLTSPPSPLPLSRGGGEERTQFSPGGEVITPEIKLTVAREFEDSVIEVLLSKTKRAINEYLPKTLIIGGGVIANKALRENFLKLKENYPEMEVLIPEKSLTSDNATMIAAAGYIEYLRGDSKRKLKADGNLNIS</sequence>
<protein>
    <recommendedName>
        <fullName evidence="6">tRNA N6-adenosine threonylcarbamoyltransferase</fullName>
        <ecNumber evidence="6">2.3.1.234</ecNumber>
    </recommendedName>
    <alternativeName>
        <fullName evidence="6">N6-L-threonylcarbamoyladenine synthase</fullName>
        <shortName evidence="6">t(6)A synthase</shortName>
    </alternativeName>
    <alternativeName>
        <fullName evidence="6">t(6)A37 threonylcarbamoyladenosine biosynthesis protein TsaD</fullName>
    </alternativeName>
    <alternativeName>
        <fullName evidence="6">tRNA threonylcarbamoyladenosine biosynthesis protein TsaD</fullName>
    </alternativeName>
</protein>
<dbReference type="Pfam" id="PF00814">
    <property type="entry name" value="TsaD"/>
    <property type="match status" value="1"/>
</dbReference>
<dbReference type="STRING" id="1802758.A3A96_04150"/>
<feature type="binding site" evidence="6">
    <location>
        <position position="126"/>
    </location>
    <ligand>
        <name>Fe cation</name>
        <dbReference type="ChEBI" id="CHEBI:24875"/>
    </ligand>
</feature>
<accession>A0A1G2TWM6</accession>
<dbReference type="GO" id="GO:0005506">
    <property type="term" value="F:iron ion binding"/>
    <property type="evidence" value="ECO:0007669"/>
    <property type="project" value="UniProtKB-UniRule"/>
</dbReference>
<dbReference type="PANTHER" id="PTHR11735:SF6">
    <property type="entry name" value="TRNA N6-ADENOSINE THREONYLCARBAMOYLTRANSFERASE, MITOCHONDRIAL"/>
    <property type="match status" value="1"/>
</dbReference>
<reference evidence="8 9" key="1">
    <citation type="journal article" date="2016" name="Nat. Commun.">
        <title>Thousands of microbial genomes shed light on interconnected biogeochemical processes in an aquifer system.</title>
        <authorList>
            <person name="Anantharaman K."/>
            <person name="Brown C.T."/>
            <person name="Hug L.A."/>
            <person name="Sharon I."/>
            <person name="Castelle C.J."/>
            <person name="Probst A.J."/>
            <person name="Thomas B.C."/>
            <person name="Singh A."/>
            <person name="Wilkins M.J."/>
            <person name="Karaoz U."/>
            <person name="Brodie E.L."/>
            <person name="Williams K.H."/>
            <person name="Hubbard S.S."/>
            <person name="Banfield J.F."/>
        </authorList>
    </citation>
    <scope>NUCLEOTIDE SEQUENCE [LARGE SCALE GENOMIC DNA]</scope>
</reference>
<dbReference type="NCBIfam" id="TIGR00329">
    <property type="entry name" value="gcp_kae1"/>
    <property type="match status" value="1"/>
</dbReference>
<evidence type="ECO:0000256" key="6">
    <source>
        <dbReference type="HAMAP-Rule" id="MF_01445"/>
    </source>
</evidence>
<dbReference type="Gene3D" id="3.30.420.40">
    <property type="match status" value="2"/>
</dbReference>
<dbReference type="NCBIfam" id="TIGR03723">
    <property type="entry name" value="T6A_TsaD_YgjD"/>
    <property type="match status" value="1"/>
</dbReference>
<evidence type="ECO:0000259" key="7">
    <source>
        <dbReference type="Pfam" id="PF00814"/>
    </source>
</evidence>
<evidence type="ECO:0000256" key="2">
    <source>
        <dbReference type="ARBA" id="ARBA00022694"/>
    </source>
</evidence>
<comment type="function">
    <text evidence="6">Required for the formation of a threonylcarbamoyl group on adenosine at position 37 (t(6)A37) in tRNAs that read codons beginning with adenine. Is involved in the transfer of the threonylcarbamoyl moiety of threonylcarbamoyl-AMP (TC-AMP) to the N6 group of A37, together with TsaE and TsaB. TsaD likely plays a direct catalytic role in this reaction.</text>
</comment>
<comment type="similarity">
    <text evidence="6">Belongs to the KAE1 / TsaD family.</text>
</comment>
<dbReference type="InterPro" id="IPR000905">
    <property type="entry name" value="Gcp-like_dom"/>
</dbReference>
<keyword evidence="3 6" id="KW-0479">Metal-binding</keyword>
<feature type="binding site" evidence="6">
    <location>
        <position position="201"/>
    </location>
    <ligand>
        <name>substrate</name>
    </ligand>
</feature>
<keyword evidence="2 6" id="KW-0819">tRNA processing</keyword>
<comment type="subcellular location">
    <subcellularLocation>
        <location evidence="6">Cytoplasm</location>
    </subcellularLocation>
</comment>
<feature type="binding site" evidence="6">
    <location>
        <position position="188"/>
    </location>
    <ligand>
        <name>substrate</name>
    </ligand>
</feature>
<dbReference type="SUPFAM" id="SSF53067">
    <property type="entry name" value="Actin-like ATPase domain"/>
    <property type="match status" value="2"/>
</dbReference>
<dbReference type="GO" id="GO:0002949">
    <property type="term" value="P:tRNA threonylcarbamoyladenosine modification"/>
    <property type="evidence" value="ECO:0007669"/>
    <property type="project" value="UniProtKB-UniRule"/>
</dbReference>
<feature type="binding site" evidence="6">
    <location>
        <position position="351"/>
    </location>
    <ligand>
        <name>Fe cation</name>
        <dbReference type="ChEBI" id="CHEBI:24875"/>
    </ligand>
</feature>
<keyword evidence="6" id="KW-0963">Cytoplasm</keyword>
<dbReference type="InterPro" id="IPR017861">
    <property type="entry name" value="KAE1/TsaD"/>
</dbReference>
<dbReference type="PANTHER" id="PTHR11735">
    <property type="entry name" value="TRNA N6-ADENOSINE THREONYLCARBAMOYLTRANSFERASE"/>
    <property type="match status" value="1"/>
</dbReference>
<dbReference type="HAMAP" id="MF_01445">
    <property type="entry name" value="TsaD"/>
    <property type="match status" value="1"/>
</dbReference>
<dbReference type="EMBL" id="MHWB01000010">
    <property type="protein sequence ID" value="OHB01728.1"/>
    <property type="molecule type" value="Genomic_DNA"/>
</dbReference>
<feature type="binding site" evidence="6">
    <location>
        <position position="122"/>
    </location>
    <ligand>
        <name>Fe cation</name>
        <dbReference type="ChEBI" id="CHEBI:24875"/>
    </ligand>
</feature>
<evidence type="ECO:0000313" key="8">
    <source>
        <dbReference type="EMBL" id="OHB01728.1"/>
    </source>
</evidence>
<feature type="binding site" evidence="6">
    <location>
        <begin position="155"/>
        <end position="159"/>
    </location>
    <ligand>
        <name>substrate</name>
    </ligand>
</feature>
<dbReference type="InterPro" id="IPR043129">
    <property type="entry name" value="ATPase_NBD"/>
</dbReference>
<keyword evidence="6" id="KW-0408">Iron</keyword>
<evidence type="ECO:0000256" key="3">
    <source>
        <dbReference type="ARBA" id="ARBA00022723"/>
    </source>
</evidence>